<feature type="transmembrane region" description="Helical" evidence="1">
    <location>
        <begin position="12"/>
        <end position="36"/>
    </location>
</feature>
<feature type="transmembrane region" description="Helical" evidence="1">
    <location>
        <begin position="145"/>
        <end position="169"/>
    </location>
</feature>
<organism evidence="2 3">
    <name type="scientific">Sphingobacterium lactis</name>
    <dbReference type="NCBI Taxonomy" id="797291"/>
    <lineage>
        <taxon>Bacteria</taxon>
        <taxon>Pseudomonadati</taxon>
        <taxon>Bacteroidota</taxon>
        <taxon>Sphingobacteriia</taxon>
        <taxon>Sphingobacteriales</taxon>
        <taxon>Sphingobacteriaceae</taxon>
        <taxon>Sphingobacterium</taxon>
    </lineage>
</organism>
<gene>
    <name evidence="2" type="ORF">SAMN05421877_11724</name>
</gene>
<keyword evidence="1" id="KW-1133">Transmembrane helix</keyword>
<dbReference type="RefSeq" id="WP_103907883.1">
    <property type="nucleotide sequence ID" value="NZ_CP049246.1"/>
</dbReference>
<sequence>MNINTAKRWFNWHKWTSLICTVFLLLLCITGLPLIFHHEIEDIFSEVSMEDHHVNQKLSQDTLLKIAELSSPGRQVRFAFWDQEEHPDQVLFDLAEDPLAPFEESKYVLLHEYTGSVLGEPKNEGFMYWMYRLHTDVFLGIGGKLFMGLMGILFLISIISGIVLYGPIMRKYEFGMVRKHRAKRLKWLDTHNLLGIVTMTWLLVVGFTGVINTLSDVIVVLWQQGQLAEMTADYKDLPKVESTYASIDLAVQTAEEKLPEMETLLIAFPGTAFSSNHHYAVFMKGRSELTSRLLMPVLIDAATGEFTDARKMPWFVTALFISQPLHFGDYGGLPLKIIWTILDIASIIILITGVYLWYLRRKATLQFKSKTTTIHEKQAIE</sequence>
<accession>A0A1H6CMN0</accession>
<keyword evidence="1" id="KW-0812">Transmembrane</keyword>
<evidence type="ECO:0000313" key="3">
    <source>
        <dbReference type="Proteomes" id="UP000236731"/>
    </source>
</evidence>
<reference evidence="3" key="1">
    <citation type="submission" date="2016-10" db="EMBL/GenBank/DDBJ databases">
        <authorList>
            <person name="Varghese N."/>
            <person name="Submissions S."/>
        </authorList>
    </citation>
    <scope>NUCLEOTIDE SEQUENCE [LARGE SCALE GENOMIC DNA]</scope>
    <source>
        <strain evidence="3">DSM 22361</strain>
    </source>
</reference>
<dbReference type="EMBL" id="FNUT01000017">
    <property type="protein sequence ID" value="SEG74222.1"/>
    <property type="molecule type" value="Genomic_DNA"/>
</dbReference>
<protein>
    <submittedName>
        <fullName evidence="2">Uncharacterized iron-regulated membrane protein</fullName>
    </submittedName>
</protein>
<keyword evidence="3" id="KW-1185">Reference proteome</keyword>
<feature type="transmembrane region" description="Helical" evidence="1">
    <location>
        <begin position="190"/>
        <end position="211"/>
    </location>
</feature>
<name>A0A1H6CMN0_9SPHI</name>
<proteinExistence type="predicted"/>
<dbReference type="InterPro" id="IPR005625">
    <property type="entry name" value="PepSY-ass_TM"/>
</dbReference>
<evidence type="ECO:0000256" key="1">
    <source>
        <dbReference type="SAM" id="Phobius"/>
    </source>
</evidence>
<dbReference type="PANTHER" id="PTHR34219:SF3">
    <property type="entry name" value="BLL7967 PROTEIN"/>
    <property type="match status" value="1"/>
</dbReference>
<dbReference type="AlphaFoldDB" id="A0A1H6CMN0"/>
<feature type="transmembrane region" description="Helical" evidence="1">
    <location>
        <begin position="337"/>
        <end position="358"/>
    </location>
</feature>
<dbReference type="Proteomes" id="UP000236731">
    <property type="component" value="Unassembled WGS sequence"/>
</dbReference>
<keyword evidence="1" id="KW-0472">Membrane</keyword>
<dbReference type="OrthoDB" id="6307929at2"/>
<dbReference type="PANTHER" id="PTHR34219">
    <property type="entry name" value="IRON-REGULATED INNER MEMBRANE PROTEIN-RELATED"/>
    <property type="match status" value="1"/>
</dbReference>
<evidence type="ECO:0000313" key="2">
    <source>
        <dbReference type="EMBL" id="SEG74222.1"/>
    </source>
</evidence>
<dbReference type="Pfam" id="PF03929">
    <property type="entry name" value="PepSY_TM"/>
    <property type="match status" value="1"/>
</dbReference>